<protein>
    <submittedName>
        <fullName evidence="3">Reverse transcriptase domain-containing protein</fullName>
    </submittedName>
</protein>
<dbReference type="WBParaSite" id="SVE_1903600.1">
    <property type="protein sequence ID" value="SVE_1903600.1"/>
    <property type="gene ID" value="SVE_1903600"/>
</dbReference>
<feature type="transmembrane region" description="Helical" evidence="1">
    <location>
        <begin position="112"/>
        <end position="130"/>
    </location>
</feature>
<dbReference type="Proteomes" id="UP000035680">
    <property type="component" value="Unassembled WGS sequence"/>
</dbReference>
<accession>A0A0K0G2T6</accession>
<proteinExistence type="predicted"/>
<keyword evidence="1" id="KW-0812">Transmembrane</keyword>
<keyword evidence="2" id="KW-1185">Reference proteome</keyword>
<keyword evidence="1" id="KW-1133">Transmembrane helix</keyword>
<keyword evidence="1" id="KW-0472">Membrane</keyword>
<reference evidence="2" key="1">
    <citation type="submission" date="2014-07" db="EMBL/GenBank/DDBJ databases">
        <authorList>
            <person name="Martin A.A"/>
            <person name="De Silva N."/>
        </authorList>
    </citation>
    <scope>NUCLEOTIDE SEQUENCE</scope>
</reference>
<evidence type="ECO:0000256" key="1">
    <source>
        <dbReference type="SAM" id="Phobius"/>
    </source>
</evidence>
<reference evidence="3" key="2">
    <citation type="submission" date="2015-08" db="UniProtKB">
        <authorList>
            <consortium name="WormBaseParasite"/>
        </authorList>
    </citation>
    <scope>IDENTIFICATION</scope>
</reference>
<organism evidence="2 3">
    <name type="scientific">Strongyloides venezuelensis</name>
    <name type="common">Threadworm</name>
    <dbReference type="NCBI Taxonomy" id="75913"/>
    <lineage>
        <taxon>Eukaryota</taxon>
        <taxon>Metazoa</taxon>
        <taxon>Ecdysozoa</taxon>
        <taxon>Nematoda</taxon>
        <taxon>Chromadorea</taxon>
        <taxon>Rhabditida</taxon>
        <taxon>Tylenchina</taxon>
        <taxon>Panagrolaimomorpha</taxon>
        <taxon>Strongyloidoidea</taxon>
        <taxon>Strongyloididae</taxon>
        <taxon>Strongyloides</taxon>
    </lineage>
</organism>
<dbReference type="AlphaFoldDB" id="A0A0K0G2T6"/>
<name>A0A0K0G2T6_STRVS</name>
<evidence type="ECO:0000313" key="2">
    <source>
        <dbReference type="Proteomes" id="UP000035680"/>
    </source>
</evidence>
<evidence type="ECO:0000313" key="3">
    <source>
        <dbReference type="WBParaSite" id="SVE_1903600.1"/>
    </source>
</evidence>
<sequence>MLKLHKAFDKMYREEIEYGLRKLQLPENLIQFIKELTFHNILSFEINTKSFLIEPERGVKQRWMCYADDTCLIVPNRKAAQLLCKTVEECCKKYRLSLNAKNILKKWPKGKIGAYFYNAIIILTAIYGISCGSIDETEKTKINGTLKQITKKLAVSFDKQKIWERIYKEKERIISKNVMIKIINKKDEQKKRKRGRPKKRLEE</sequence>